<organism evidence="1 2">
    <name type="scientific">Chrysodeixis includens</name>
    <name type="common">Soybean looper</name>
    <name type="synonym">Pseudoplusia includens</name>
    <dbReference type="NCBI Taxonomy" id="689277"/>
    <lineage>
        <taxon>Eukaryota</taxon>
        <taxon>Metazoa</taxon>
        <taxon>Ecdysozoa</taxon>
        <taxon>Arthropoda</taxon>
        <taxon>Hexapoda</taxon>
        <taxon>Insecta</taxon>
        <taxon>Pterygota</taxon>
        <taxon>Neoptera</taxon>
        <taxon>Endopterygota</taxon>
        <taxon>Lepidoptera</taxon>
        <taxon>Glossata</taxon>
        <taxon>Ditrysia</taxon>
        <taxon>Noctuoidea</taxon>
        <taxon>Noctuidae</taxon>
        <taxon>Plusiinae</taxon>
        <taxon>Chrysodeixis</taxon>
    </lineage>
</organism>
<dbReference type="Proteomes" id="UP001154114">
    <property type="component" value="Chromosome 14"/>
</dbReference>
<evidence type="ECO:0000313" key="1">
    <source>
        <dbReference type="EMBL" id="CAH0585499.1"/>
    </source>
</evidence>
<dbReference type="AlphaFoldDB" id="A0A9P0FSK3"/>
<sequence length="143" mass="16548">MPIKLSHLIRKIQHVQTKKKLKKYPLKQQILKMKKILRGFIINFREDGSYLNVTTVKSRVFIGIARLVSDPTGVLNHELDSTRSLINMIDFSAITMLAFYACILRLPLCVVDNNNPLKYNKGLLTHIYRDSPTSFRLNRSPYS</sequence>
<gene>
    <name evidence="1" type="ORF">CINC_LOCUS2843</name>
</gene>
<evidence type="ECO:0000313" key="2">
    <source>
        <dbReference type="Proteomes" id="UP001154114"/>
    </source>
</evidence>
<protein>
    <submittedName>
        <fullName evidence="1">Uncharacterized protein</fullName>
    </submittedName>
</protein>
<reference evidence="1" key="1">
    <citation type="submission" date="2021-12" db="EMBL/GenBank/DDBJ databases">
        <authorList>
            <person name="King R."/>
        </authorList>
    </citation>
    <scope>NUCLEOTIDE SEQUENCE</scope>
</reference>
<accession>A0A9P0FSK3</accession>
<proteinExistence type="predicted"/>
<dbReference type="EMBL" id="LR824017">
    <property type="protein sequence ID" value="CAH0585499.1"/>
    <property type="molecule type" value="Genomic_DNA"/>
</dbReference>
<name>A0A9P0FSK3_CHRIL</name>
<keyword evidence="2" id="KW-1185">Reference proteome</keyword>